<dbReference type="AlphaFoldDB" id="A0AAN9BQH7"/>
<keyword evidence="2" id="KW-0479">Metal-binding</keyword>
<dbReference type="GO" id="GO:0046872">
    <property type="term" value="F:metal ion binding"/>
    <property type="evidence" value="ECO:0007669"/>
    <property type="project" value="UniProtKB-KW"/>
</dbReference>
<evidence type="ECO:0000313" key="4">
    <source>
        <dbReference type="EMBL" id="KAK7109359.1"/>
    </source>
</evidence>
<evidence type="ECO:0000259" key="3">
    <source>
        <dbReference type="Pfam" id="PF01557"/>
    </source>
</evidence>
<dbReference type="InterPro" id="IPR036663">
    <property type="entry name" value="Fumarylacetoacetase_C_sf"/>
</dbReference>
<proteinExistence type="inferred from homology"/>
<comment type="similarity">
    <text evidence="1">Belongs to the FAH family.</text>
</comment>
<sequence>MRFVQFEWNGRLAVGVETKEGGDIIDVTEVDPTVPHNMRDFIKGGQPNLLAAKNSVNSGHFRLKRENVKVIAPITNPEKVLCVGMNYRDHCEEQGAPVPEEPVIFSKFTSSIIGPTDDIPYPEVTQQLDWEVELAIVIGRTAKDVPVDKAMDYVFGFTVAHDVSARDWQFKNGGQFLLGKSMDGFCPLGPAIIMKEDLKDPHNLKLWTRVNGVVKQDSSTNQLVFKTPELIAFISKFMTLKPGDVILTGTPPGVGVFRKPPEFLKKGDVVEVEIEEIGTITNKIV</sequence>
<dbReference type="Proteomes" id="UP001374579">
    <property type="component" value="Unassembled WGS sequence"/>
</dbReference>
<dbReference type="PANTHER" id="PTHR42796:SF4">
    <property type="entry name" value="FUMARYLACETOACETATE HYDROLASE DOMAIN-CONTAINING PROTEIN 2A"/>
    <property type="match status" value="1"/>
</dbReference>
<organism evidence="4 5">
    <name type="scientific">Littorina saxatilis</name>
    <dbReference type="NCBI Taxonomy" id="31220"/>
    <lineage>
        <taxon>Eukaryota</taxon>
        <taxon>Metazoa</taxon>
        <taxon>Spiralia</taxon>
        <taxon>Lophotrochozoa</taxon>
        <taxon>Mollusca</taxon>
        <taxon>Gastropoda</taxon>
        <taxon>Caenogastropoda</taxon>
        <taxon>Littorinimorpha</taxon>
        <taxon>Littorinoidea</taxon>
        <taxon>Littorinidae</taxon>
        <taxon>Littorina</taxon>
    </lineage>
</organism>
<reference evidence="4 5" key="1">
    <citation type="submission" date="2024-02" db="EMBL/GenBank/DDBJ databases">
        <title>Chromosome-scale genome assembly of the rough periwinkle Littorina saxatilis.</title>
        <authorList>
            <person name="De Jode A."/>
            <person name="Faria R."/>
            <person name="Formenti G."/>
            <person name="Sims Y."/>
            <person name="Smith T.P."/>
            <person name="Tracey A."/>
            <person name="Wood J.M.D."/>
            <person name="Zagrodzka Z.B."/>
            <person name="Johannesson K."/>
            <person name="Butlin R.K."/>
            <person name="Leder E.H."/>
        </authorList>
    </citation>
    <scope>NUCLEOTIDE SEQUENCE [LARGE SCALE GENOMIC DNA]</scope>
    <source>
        <strain evidence="4">Snail1</strain>
        <tissue evidence="4">Muscle</tissue>
    </source>
</reference>
<dbReference type="EMBL" id="JBAMIC010000003">
    <property type="protein sequence ID" value="KAK7109359.1"/>
    <property type="molecule type" value="Genomic_DNA"/>
</dbReference>
<dbReference type="FunFam" id="3.90.850.10:FF:000002">
    <property type="entry name" value="2-hydroxyhepta-2,4-diene-1,7-dioate isomerase"/>
    <property type="match status" value="1"/>
</dbReference>
<dbReference type="InterPro" id="IPR011234">
    <property type="entry name" value="Fumarylacetoacetase-like_C"/>
</dbReference>
<feature type="domain" description="Fumarylacetoacetase-like C-terminal" evidence="3">
    <location>
        <begin position="79"/>
        <end position="285"/>
    </location>
</feature>
<comment type="caution">
    <text evidence="4">The sequence shown here is derived from an EMBL/GenBank/DDBJ whole genome shotgun (WGS) entry which is preliminary data.</text>
</comment>
<protein>
    <recommendedName>
        <fullName evidence="3">Fumarylacetoacetase-like C-terminal domain-containing protein</fullName>
    </recommendedName>
</protein>
<gene>
    <name evidence="4" type="ORF">V1264_013410</name>
</gene>
<evidence type="ECO:0000256" key="2">
    <source>
        <dbReference type="ARBA" id="ARBA00022723"/>
    </source>
</evidence>
<dbReference type="InterPro" id="IPR051121">
    <property type="entry name" value="FAH"/>
</dbReference>
<dbReference type="Pfam" id="PF01557">
    <property type="entry name" value="FAA_hydrolase"/>
    <property type="match status" value="1"/>
</dbReference>
<keyword evidence="5" id="KW-1185">Reference proteome</keyword>
<dbReference type="Gene3D" id="3.90.850.10">
    <property type="entry name" value="Fumarylacetoacetase-like, C-terminal domain"/>
    <property type="match status" value="1"/>
</dbReference>
<dbReference type="GO" id="GO:0050163">
    <property type="term" value="F:oxaloacetate tautomerase activity"/>
    <property type="evidence" value="ECO:0007669"/>
    <property type="project" value="UniProtKB-ARBA"/>
</dbReference>
<dbReference type="SUPFAM" id="SSF56529">
    <property type="entry name" value="FAH"/>
    <property type="match status" value="1"/>
</dbReference>
<accession>A0AAN9BQH7</accession>
<dbReference type="GO" id="GO:0006107">
    <property type="term" value="P:oxaloacetate metabolic process"/>
    <property type="evidence" value="ECO:0007669"/>
    <property type="project" value="UniProtKB-ARBA"/>
</dbReference>
<name>A0AAN9BQH7_9CAEN</name>
<dbReference type="PANTHER" id="PTHR42796">
    <property type="entry name" value="FUMARYLACETOACETATE HYDROLASE DOMAIN-CONTAINING PROTEIN 2A-RELATED"/>
    <property type="match status" value="1"/>
</dbReference>
<evidence type="ECO:0000313" key="5">
    <source>
        <dbReference type="Proteomes" id="UP001374579"/>
    </source>
</evidence>
<evidence type="ECO:0000256" key="1">
    <source>
        <dbReference type="ARBA" id="ARBA00010211"/>
    </source>
</evidence>